<reference evidence="1" key="2">
    <citation type="submission" date="2004-02" db="EMBL/GenBank/DDBJ databases">
        <authorList>
            <consortium name="Genoscope"/>
            <consortium name="Whitehead Institute Centre for Genome Research"/>
        </authorList>
    </citation>
    <scope>NUCLEOTIDE SEQUENCE</scope>
</reference>
<name>Q4RCZ5_TETNG</name>
<reference evidence="1" key="1">
    <citation type="journal article" date="2004" name="Nature">
        <title>Genome duplication in the teleost fish Tetraodon nigroviridis reveals the early vertebrate proto-karyotype.</title>
        <authorList>
            <person name="Jaillon O."/>
            <person name="Aury J.-M."/>
            <person name="Brunet F."/>
            <person name="Petit J.-L."/>
            <person name="Stange-Thomann N."/>
            <person name="Mauceli E."/>
            <person name="Bouneau L."/>
            <person name="Fischer C."/>
            <person name="Ozouf-Costaz C."/>
            <person name="Bernot A."/>
            <person name="Nicaud S."/>
            <person name="Jaffe D."/>
            <person name="Fisher S."/>
            <person name="Lutfalla G."/>
            <person name="Dossat C."/>
            <person name="Segurens B."/>
            <person name="Dasilva C."/>
            <person name="Salanoubat M."/>
            <person name="Levy M."/>
            <person name="Boudet N."/>
            <person name="Castellano S."/>
            <person name="Anthouard V."/>
            <person name="Jubin C."/>
            <person name="Castelli V."/>
            <person name="Katinka M."/>
            <person name="Vacherie B."/>
            <person name="Biemont C."/>
            <person name="Skalli Z."/>
            <person name="Cattolico L."/>
            <person name="Poulain J."/>
            <person name="De Berardinis V."/>
            <person name="Cruaud C."/>
            <person name="Duprat S."/>
            <person name="Brottier P."/>
            <person name="Coutanceau J.-P."/>
            <person name="Gouzy J."/>
            <person name="Parra G."/>
            <person name="Lardier G."/>
            <person name="Chapple C."/>
            <person name="McKernan K.J."/>
            <person name="McEwan P."/>
            <person name="Bosak S."/>
            <person name="Kellis M."/>
            <person name="Volff J.-N."/>
            <person name="Guigo R."/>
            <person name="Zody M.C."/>
            <person name="Mesirov J."/>
            <person name="Lindblad-Toh K."/>
            <person name="Birren B."/>
            <person name="Nusbaum C."/>
            <person name="Kahn D."/>
            <person name="Robinson-Rechavi M."/>
            <person name="Laudet V."/>
            <person name="Schachter V."/>
            <person name="Quetier F."/>
            <person name="Saurin W."/>
            <person name="Scarpelli C."/>
            <person name="Wincker P."/>
            <person name="Lander E.S."/>
            <person name="Weissenbach J."/>
            <person name="Roest Crollius H."/>
        </authorList>
    </citation>
    <scope>NUCLEOTIDE SEQUENCE [LARGE SCALE GENOMIC DNA]</scope>
</reference>
<dbReference type="AlphaFoldDB" id="Q4RCZ5"/>
<feature type="non-terminal residue" evidence="1">
    <location>
        <position position="1"/>
    </location>
</feature>
<sequence>REDSHPMDGSRSHPVQIVHLSQQTCRSYGIVHVGSHVLRREAVLGHDQPRCTYYTVFVKRLLTFWKSLSLVSEC</sequence>
<accession>Q4RCZ5</accession>
<protein>
    <submittedName>
        <fullName evidence="1">(spotted green pufferfish) hypothetical protein</fullName>
    </submittedName>
</protein>
<comment type="caution">
    <text evidence="1">The sequence shown here is derived from an EMBL/GenBank/DDBJ whole genome shotgun (WGS) entry which is preliminary data.</text>
</comment>
<proteinExistence type="predicted"/>
<organism evidence="1">
    <name type="scientific">Tetraodon nigroviridis</name>
    <name type="common">Spotted green pufferfish</name>
    <name type="synonym">Chelonodon nigroviridis</name>
    <dbReference type="NCBI Taxonomy" id="99883"/>
    <lineage>
        <taxon>Eukaryota</taxon>
        <taxon>Metazoa</taxon>
        <taxon>Chordata</taxon>
        <taxon>Craniata</taxon>
        <taxon>Vertebrata</taxon>
        <taxon>Euteleostomi</taxon>
        <taxon>Actinopterygii</taxon>
        <taxon>Neopterygii</taxon>
        <taxon>Teleostei</taxon>
        <taxon>Neoteleostei</taxon>
        <taxon>Acanthomorphata</taxon>
        <taxon>Eupercaria</taxon>
        <taxon>Tetraodontiformes</taxon>
        <taxon>Tetradontoidea</taxon>
        <taxon>Tetraodontidae</taxon>
        <taxon>Tetraodon</taxon>
    </lineage>
</organism>
<dbReference type="EMBL" id="CAAE01017721">
    <property type="protein sequence ID" value="CAG13737.1"/>
    <property type="molecule type" value="Genomic_DNA"/>
</dbReference>
<evidence type="ECO:0000313" key="1">
    <source>
        <dbReference type="EMBL" id="CAG13737.1"/>
    </source>
</evidence>
<dbReference type="KEGG" id="tng:GSTEN00036145G001"/>
<gene>
    <name evidence="1" type="ORF">GSTENG00036145001</name>
</gene>